<dbReference type="InterPro" id="IPR012340">
    <property type="entry name" value="NA-bd_OB-fold"/>
</dbReference>
<dbReference type="InterPro" id="IPR002878">
    <property type="entry name" value="ChsH2_C"/>
</dbReference>
<keyword evidence="3" id="KW-1185">Reference proteome</keyword>
<dbReference type="Gene3D" id="6.10.30.10">
    <property type="match status" value="1"/>
</dbReference>
<dbReference type="SUPFAM" id="SSF50249">
    <property type="entry name" value="Nucleic acid-binding proteins"/>
    <property type="match status" value="1"/>
</dbReference>
<organism evidence="2 3">
    <name type="scientific">Natronosalvus hydrolyticus</name>
    <dbReference type="NCBI Taxonomy" id="2979988"/>
    <lineage>
        <taxon>Archaea</taxon>
        <taxon>Methanobacteriati</taxon>
        <taxon>Methanobacteriota</taxon>
        <taxon>Stenosarchaea group</taxon>
        <taxon>Halobacteria</taxon>
        <taxon>Halobacteriales</taxon>
        <taxon>Natrialbaceae</taxon>
        <taxon>Natronosalvus</taxon>
    </lineage>
</organism>
<accession>A0AAP2Z9D6</accession>
<protein>
    <submittedName>
        <fullName evidence="2">OB-fold domain-containing protein</fullName>
    </submittedName>
</protein>
<reference evidence="2 3" key="1">
    <citation type="submission" date="2022-09" db="EMBL/GenBank/DDBJ databases">
        <title>Enrichment on poylsaccharides allowed isolation of novel metabolic and taxonomic groups of Haloarchaea.</title>
        <authorList>
            <person name="Sorokin D.Y."/>
            <person name="Elcheninov A.G."/>
            <person name="Khizhniak T.V."/>
            <person name="Kolganova T.V."/>
            <person name="Kublanov I.V."/>
        </authorList>
    </citation>
    <scope>NUCLEOTIDE SEQUENCE [LARGE SCALE GENOMIC DNA]</scope>
    <source>
        <strain evidence="2 3">AArc-curdl1</strain>
    </source>
</reference>
<comment type="caution">
    <text evidence="2">The sequence shown here is derived from an EMBL/GenBank/DDBJ whole genome shotgun (WGS) entry which is preliminary data.</text>
</comment>
<proteinExistence type="predicted"/>
<name>A0AAP2Z9D6_9EURY</name>
<dbReference type="Pfam" id="PF01796">
    <property type="entry name" value="OB_ChsH2_C"/>
    <property type="match status" value="1"/>
</dbReference>
<dbReference type="RefSeq" id="WP_342809444.1">
    <property type="nucleotide sequence ID" value="NZ_JAOPJZ010000013.1"/>
</dbReference>
<dbReference type="AlphaFoldDB" id="A0AAP2Z9D6"/>
<evidence type="ECO:0000313" key="3">
    <source>
        <dbReference type="Proteomes" id="UP001321047"/>
    </source>
</evidence>
<evidence type="ECO:0000259" key="1">
    <source>
        <dbReference type="Pfam" id="PF01796"/>
    </source>
</evidence>
<dbReference type="Proteomes" id="UP001321047">
    <property type="component" value="Unassembled WGS sequence"/>
</dbReference>
<dbReference type="PANTHER" id="PTHR34075">
    <property type="entry name" value="BLR3430 PROTEIN"/>
    <property type="match status" value="1"/>
</dbReference>
<sequence length="128" mass="13701">MSDESATTAYDDFLEGLAEGESYFLECPPGHASLPPRYACPDCGATDLEERPLPESGTVTASTVIRVPAPAFAGEAPYVLAIAEFGSIRLTGKLLEVDPDEENIEPGTPISVTTERVGEENIIAFRLR</sequence>
<dbReference type="InterPro" id="IPR052513">
    <property type="entry name" value="Thioester_dehydratase-like"/>
</dbReference>
<evidence type="ECO:0000313" key="2">
    <source>
        <dbReference type="EMBL" id="MCU4753119.1"/>
    </source>
</evidence>
<gene>
    <name evidence="2" type="ORF">OB919_14225</name>
</gene>
<dbReference type="EMBL" id="JAOPJZ010000013">
    <property type="protein sequence ID" value="MCU4753119.1"/>
    <property type="molecule type" value="Genomic_DNA"/>
</dbReference>
<dbReference type="PANTHER" id="PTHR34075:SF5">
    <property type="entry name" value="BLR3430 PROTEIN"/>
    <property type="match status" value="1"/>
</dbReference>
<feature type="domain" description="ChsH2 C-terminal OB-fold" evidence="1">
    <location>
        <begin position="51"/>
        <end position="114"/>
    </location>
</feature>